<dbReference type="InterPro" id="IPR011993">
    <property type="entry name" value="PH-like_dom_sf"/>
</dbReference>
<dbReference type="InterPro" id="IPR013083">
    <property type="entry name" value="Znf_RING/FYVE/PHD"/>
</dbReference>
<sequence>MLCYVSLPNNVILEVEVDPKANGQECLEKVCHEQGIIELGYFGLQYKGNKGENLWLNVRNRITREVSGPTPYKFQLRVKFFVQPHLILQESTRHLFYLQVKQELKSNKLQINENAKLAKIIALMSQAEYGEQVNNCHQFHLYKSLLDRIADCDDEILGRIAIEHSKLHGITKCTAEYRVLQESSELQNYGMEYHEAKTTNCDLIGVGPDGIFIYNTSSTDSSLQETIQYALVQKAVHNGRRCSLYTYTDNGEIIEREFRMISHKAANALYRCITEMHSFFRCDTVNNAVSTQVSRDLKGILASLFHENTTLGQDYVFDVKQTCREVYDNTKRTLLKQETDAHNPTDELMEEDGEQHSDKEPSDTQVNECELLKQKLERIQDSFMCRVCMDAEISTVLIPCGHIVCCNGCALQLTECPLCRTGIQIAQKAFLPSSVLTKTS</sequence>
<dbReference type="SUPFAM" id="SSF57850">
    <property type="entry name" value="RING/U-box"/>
    <property type="match status" value="1"/>
</dbReference>
<keyword evidence="1 3" id="KW-0863">Zinc-finger</keyword>
<dbReference type="InterPro" id="IPR018979">
    <property type="entry name" value="FERM_N"/>
</dbReference>
<dbReference type="Proteomes" id="UP001217089">
    <property type="component" value="Unassembled WGS sequence"/>
</dbReference>
<dbReference type="SUPFAM" id="SSF54236">
    <property type="entry name" value="Ubiquitin-like"/>
    <property type="match status" value="1"/>
</dbReference>
<feature type="region of interest" description="Disordered" evidence="4">
    <location>
        <begin position="336"/>
        <end position="365"/>
    </location>
</feature>
<dbReference type="InterPro" id="IPR000299">
    <property type="entry name" value="FERM_domain"/>
</dbReference>
<dbReference type="PANTHER" id="PTHR23280">
    <property type="entry name" value="4.1 G PROTEIN"/>
    <property type="match status" value="1"/>
</dbReference>
<dbReference type="SMART" id="SM01196">
    <property type="entry name" value="FERM_C"/>
    <property type="match status" value="1"/>
</dbReference>
<dbReference type="Gene3D" id="2.30.29.30">
    <property type="entry name" value="Pleckstrin-homology domain (PH domain)/Phosphotyrosine-binding domain (PTB)"/>
    <property type="match status" value="1"/>
</dbReference>
<name>A0ABQ9EIX4_TEGGR</name>
<keyword evidence="8" id="KW-1185">Reference proteome</keyword>
<dbReference type="InterPro" id="IPR001841">
    <property type="entry name" value="Znf_RING"/>
</dbReference>
<feature type="compositionally biased region" description="Basic and acidic residues" evidence="4">
    <location>
        <begin position="336"/>
        <end position="345"/>
    </location>
</feature>
<evidence type="ECO:0000259" key="5">
    <source>
        <dbReference type="PROSITE" id="PS50057"/>
    </source>
</evidence>
<evidence type="ECO:0000256" key="1">
    <source>
        <dbReference type="ARBA" id="ARBA00022771"/>
    </source>
</evidence>
<dbReference type="CDD" id="cd14473">
    <property type="entry name" value="FERM_B-lobe"/>
    <property type="match status" value="1"/>
</dbReference>
<dbReference type="InterPro" id="IPR014352">
    <property type="entry name" value="FERM/acyl-CoA-bd_prot_sf"/>
</dbReference>
<dbReference type="InterPro" id="IPR019748">
    <property type="entry name" value="FERM_central"/>
</dbReference>
<evidence type="ECO:0000259" key="6">
    <source>
        <dbReference type="PROSITE" id="PS50089"/>
    </source>
</evidence>
<dbReference type="SMART" id="SM00295">
    <property type="entry name" value="B41"/>
    <property type="match status" value="1"/>
</dbReference>
<organism evidence="7 8">
    <name type="scientific">Tegillarca granosa</name>
    <name type="common">Malaysian cockle</name>
    <name type="synonym">Anadara granosa</name>
    <dbReference type="NCBI Taxonomy" id="220873"/>
    <lineage>
        <taxon>Eukaryota</taxon>
        <taxon>Metazoa</taxon>
        <taxon>Spiralia</taxon>
        <taxon>Lophotrochozoa</taxon>
        <taxon>Mollusca</taxon>
        <taxon>Bivalvia</taxon>
        <taxon>Autobranchia</taxon>
        <taxon>Pteriomorphia</taxon>
        <taxon>Arcoida</taxon>
        <taxon>Arcoidea</taxon>
        <taxon>Arcidae</taxon>
        <taxon>Tegillarca</taxon>
    </lineage>
</organism>
<dbReference type="InterPro" id="IPR018980">
    <property type="entry name" value="FERM_PH-like_C"/>
</dbReference>
<reference evidence="7 8" key="1">
    <citation type="submission" date="2022-12" db="EMBL/GenBank/DDBJ databases">
        <title>Chromosome-level genome of Tegillarca granosa.</title>
        <authorList>
            <person name="Kim J."/>
        </authorList>
    </citation>
    <scope>NUCLEOTIDE SEQUENCE [LARGE SCALE GENOMIC DNA]</scope>
    <source>
        <strain evidence="7">Teg-2019</strain>
        <tissue evidence="7">Adductor muscle</tissue>
    </source>
</reference>
<feature type="domain" description="FERM" evidence="5">
    <location>
        <begin position="1"/>
        <end position="284"/>
    </location>
</feature>
<dbReference type="Pfam" id="PF00373">
    <property type="entry name" value="FERM_M"/>
    <property type="match status" value="1"/>
</dbReference>
<dbReference type="CDD" id="cd17104">
    <property type="entry name" value="FERM_F1_MYLIP"/>
    <property type="match status" value="1"/>
</dbReference>
<dbReference type="PROSITE" id="PS50057">
    <property type="entry name" value="FERM_3"/>
    <property type="match status" value="1"/>
</dbReference>
<dbReference type="InterPro" id="IPR029071">
    <property type="entry name" value="Ubiquitin-like_domsf"/>
</dbReference>
<dbReference type="PROSITE" id="PS50089">
    <property type="entry name" value="ZF_RING_2"/>
    <property type="match status" value="1"/>
</dbReference>
<dbReference type="SMART" id="SM00184">
    <property type="entry name" value="RING"/>
    <property type="match status" value="1"/>
</dbReference>
<dbReference type="EMBL" id="JARBDR010000917">
    <property type="protein sequence ID" value="KAJ8303475.1"/>
    <property type="molecule type" value="Genomic_DNA"/>
</dbReference>
<evidence type="ECO:0000313" key="7">
    <source>
        <dbReference type="EMBL" id="KAJ8303475.1"/>
    </source>
</evidence>
<dbReference type="Pfam" id="PF13920">
    <property type="entry name" value="zf-C3HC4_3"/>
    <property type="match status" value="1"/>
</dbReference>
<comment type="caution">
    <text evidence="7">The sequence shown here is derived from an EMBL/GenBank/DDBJ whole genome shotgun (WGS) entry which is preliminary data.</text>
</comment>
<evidence type="ECO:0000256" key="2">
    <source>
        <dbReference type="ARBA" id="ARBA00022833"/>
    </source>
</evidence>
<dbReference type="InterPro" id="IPR035963">
    <property type="entry name" value="FERM_2"/>
</dbReference>
<dbReference type="PANTHER" id="PTHR23280:SF13">
    <property type="entry name" value="E3 UBIQUITIN-PROTEIN LIGASE MYLIP"/>
    <property type="match status" value="1"/>
</dbReference>
<dbReference type="SUPFAM" id="SSF50729">
    <property type="entry name" value="PH domain-like"/>
    <property type="match status" value="1"/>
</dbReference>
<dbReference type="Gene3D" id="3.30.40.10">
    <property type="entry name" value="Zinc/RING finger domain, C3HC4 (zinc finger)"/>
    <property type="match status" value="1"/>
</dbReference>
<evidence type="ECO:0000313" key="8">
    <source>
        <dbReference type="Proteomes" id="UP001217089"/>
    </source>
</evidence>
<keyword evidence="2" id="KW-0862">Zinc</keyword>
<dbReference type="SUPFAM" id="SSF47031">
    <property type="entry name" value="Second domain of FERM"/>
    <property type="match status" value="1"/>
</dbReference>
<protein>
    <recommendedName>
        <fullName evidence="9">RING-type E3 ubiquitin transferase</fullName>
    </recommendedName>
</protein>
<gene>
    <name evidence="7" type="ORF">KUTeg_019871</name>
</gene>
<dbReference type="Gene3D" id="3.10.20.90">
    <property type="entry name" value="Phosphatidylinositol 3-kinase Catalytic Subunit, Chain A, domain 1"/>
    <property type="match status" value="1"/>
</dbReference>
<keyword evidence="1 3" id="KW-0479">Metal-binding</keyword>
<feature type="domain" description="RING-type" evidence="6">
    <location>
        <begin position="385"/>
        <end position="420"/>
    </location>
</feature>
<dbReference type="Gene3D" id="1.20.80.10">
    <property type="match status" value="1"/>
</dbReference>
<proteinExistence type="predicted"/>
<dbReference type="Pfam" id="PF09379">
    <property type="entry name" value="FERM_N"/>
    <property type="match status" value="1"/>
</dbReference>
<evidence type="ECO:0000256" key="3">
    <source>
        <dbReference type="PROSITE-ProRule" id="PRU00175"/>
    </source>
</evidence>
<accession>A0ABQ9EIX4</accession>
<evidence type="ECO:0008006" key="9">
    <source>
        <dbReference type="Google" id="ProtNLM"/>
    </source>
</evidence>
<dbReference type="InterPro" id="IPR019749">
    <property type="entry name" value="Band_41_domain"/>
</dbReference>
<dbReference type="CDD" id="cd16510">
    <property type="entry name" value="RING-HC_IAPs"/>
    <property type="match status" value="1"/>
</dbReference>
<evidence type="ECO:0000256" key="4">
    <source>
        <dbReference type="SAM" id="MobiDB-lite"/>
    </source>
</evidence>